<proteinExistence type="predicted"/>
<accession>A0ABR4B5Z6</accession>
<feature type="compositionally biased region" description="Polar residues" evidence="1">
    <location>
        <begin position="110"/>
        <end position="119"/>
    </location>
</feature>
<evidence type="ECO:0000256" key="1">
    <source>
        <dbReference type="SAM" id="MobiDB-lite"/>
    </source>
</evidence>
<keyword evidence="3" id="KW-1185">Reference proteome</keyword>
<gene>
    <name evidence="2" type="ORF">ABVK25_007483</name>
</gene>
<dbReference type="EMBL" id="JBHFEH010000028">
    <property type="protein sequence ID" value="KAL2052324.1"/>
    <property type="molecule type" value="Genomic_DNA"/>
</dbReference>
<name>A0ABR4B5Z6_9LECA</name>
<dbReference type="Proteomes" id="UP001590951">
    <property type="component" value="Unassembled WGS sequence"/>
</dbReference>
<evidence type="ECO:0000313" key="2">
    <source>
        <dbReference type="EMBL" id="KAL2052324.1"/>
    </source>
</evidence>
<comment type="caution">
    <text evidence="2">The sequence shown here is derived from an EMBL/GenBank/DDBJ whole genome shotgun (WGS) entry which is preliminary data.</text>
</comment>
<organism evidence="2 3">
    <name type="scientific">Lepraria finkii</name>
    <dbReference type="NCBI Taxonomy" id="1340010"/>
    <lineage>
        <taxon>Eukaryota</taxon>
        <taxon>Fungi</taxon>
        <taxon>Dikarya</taxon>
        <taxon>Ascomycota</taxon>
        <taxon>Pezizomycotina</taxon>
        <taxon>Lecanoromycetes</taxon>
        <taxon>OSLEUM clade</taxon>
        <taxon>Lecanoromycetidae</taxon>
        <taxon>Lecanorales</taxon>
        <taxon>Lecanorineae</taxon>
        <taxon>Stereocaulaceae</taxon>
        <taxon>Lepraria</taxon>
    </lineage>
</organism>
<protein>
    <submittedName>
        <fullName evidence="2">Uncharacterized protein</fullName>
    </submittedName>
</protein>
<sequence>MYQNATDWRCQPKRYPYRSIRQKAPSPKLSSNSCTNSSGFRSLYGAIRERHWRAAEILLQHSANPSDVGNGMNPLRPETCRNVNSFYQSVIKLQSVLQEYATKSERQSRRNSITTEEDN</sequence>
<feature type="region of interest" description="Disordered" evidence="1">
    <location>
        <begin position="100"/>
        <end position="119"/>
    </location>
</feature>
<evidence type="ECO:0000313" key="3">
    <source>
        <dbReference type="Proteomes" id="UP001590951"/>
    </source>
</evidence>
<reference evidence="2 3" key="1">
    <citation type="submission" date="2024-09" db="EMBL/GenBank/DDBJ databases">
        <title>Rethinking Asexuality: The Enigmatic Case of Functional Sexual Genes in Lepraria (Stereocaulaceae).</title>
        <authorList>
            <person name="Doellman M."/>
            <person name="Sun Y."/>
            <person name="Barcenas-Pena A."/>
            <person name="Lumbsch H.T."/>
            <person name="Grewe F."/>
        </authorList>
    </citation>
    <scope>NUCLEOTIDE SEQUENCE [LARGE SCALE GENOMIC DNA]</scope>
    <source>
        <strain evidence="2 3">Grewe 0041</strain>
    </source>
</reference>